<dbReference type="EMBL" id="JADJZA010000006">
    <property type="protein sequence ID" value="MBK9296845.1"/>
    <property type="molecule type" value="Genomic_DNA"/>
</dbReference>
<sequence>MIALLVLAAVGCGGGDERSNGAPERWTPAADATWQWQLSAPDGDPPNIGYDVGVYDLDLVETPQATIDALHDDGRRVICYFSAGSSEVGRDDGNFTDADQGNVLDGWPDERWVDLASANVRSIMSDRLDLAVNKGCDGVEPDNTDGYRSTDGGGSSNGLGLTEADTRSYLRWLGEEAHRRGLAIGLKNTLGLADDLAGEFDFAVNEQCHRYGECAELAPFLERGKPVFNAEYVDPDTAAEAERQRKATCAEAMAAGTTTLILPLDLDDSYRNACPAPK</sequence>
<proteinExistence type="predicted"/>
<dbReference type="Proteomes" id="UP000727993">
    <property type="component" value="Unassembled WGS sequence"/>
</dbReference>
<dbReference type="AlphaFoldDB" id="A0A936NBC7"/>
<organism evidence="3 4">
    <name type="scientific">Candidatus Neomicrothrix subdominans</name>
    <dbReference type="NCBI Taxonomy" id="2954438"/>
    <lineage>
        <taxon>Bacteria</taxon>
        <taxon>Bacillati</taxon>
        <taxon>Actinomycetota</taxon>
        <taxon>Acidimicrobiia</taxon>
        <taxon>Acidimicrobiales</taxon>
        <taxon>Microthrixaceae</taxon>
        <taxon>Candidatus Neomicrothrix</taxon>
    </lineage>
</organism>
<dbReference type="InterPro" id="IPR017853">
    <property type="entry name" value="GH"/>
</dbReference>
<protein>
    <submittedName>
        <fullName evidence="3">Endo alpha-1,4 polygalactosaminidase</fullName>
    </submittedName>
</protein>
<dbReference type="Pfam" id="PF03537">
    <property type="entry name" value="Glyco_hydro_114"/>
    <property type="match status" value="1"/>
</dbReference>
<evidence type="ECO:0000259" key="2">
    <source>
        <dbReference type="Pfam" id="PF03537"/>
    </source>
</evidence>
<evidence type="ECO:0000313" key="3">
    <source>
        <dbReference type="EMBL" id="MBK9296845.1"/>
    </source>
</evidence>
<dbReference type="SUPFAM" id="SSF51445">
    <property type="entry name" value="(Trans)glycosidases"/>
    <property type="match status" value="1"/>
</dbReference>
<dbReference type="PANTHER" id="PTHR35273:SF2">
    <property type="entry name" value="ALPHA-GALACTOSIDASE"/>
    <property type="match status" value="1"/>
</dbReference>
<feature type="region of interest" description="Disordered" evidence="1">
    <location>
        <begin position="139"/>
        <end position="160"/>
    </location>
</feature>
<dbReference type="Gene3D" id="3.20.20.70">
    <property type="entry name" value="Aldolase class I"/>
    <property type="match status" value="1"/>
</dbReference>
<gene>
    <name evidence="3" type="ORF">IPN02_08410</name>
</gene>
<feature type="domain" description="Glycoside-hydrolase family GH114 TIM-barrel" evidence="2">
    <location>
        <begin position="33"/>
        <end position="269"/>
    </location>
</feature>
<accession>A0A936NBC7</accession>
<name>A0A936NBC7_9ACTN</name>
<reference evidence="3 4" key="1">
    <citation type="submission" date="2020-10" db="EMBL/GenBank/DDBJ databases">
        <title>Connecting structure to function with the recovery of over 1000 high-quality activated sludge metagenome-assembled genomes encoding full-length rRNA genes using long-read sequencing.</title>
        <authorList>
            <person name="Singleton C.M."/>
            <person name="Petriglieri F."/>
            <person name="Kristensen J.M."/>
            <person name="Kirkegaard R.H."/>
            <person name="Michaelsen T.Y."/>
            <person name="Andersen M.H."/>
            <person name="Karst S.M."/>
            <person name="Dueholm M.S."/>
            <person name="Nielsen P.H."/>
            <person name="Albertsen M."/>
        </authorList>
    </citation>
    <scope>NUCLEOTIDE SEQUENCE [LARGE SCALE GENOMIC DNA]</scope>
    <source>
        <strain evidence="3">Lyne_18-Q3-R50-59_MAXAC.006</strain>
    </source>
</reference>
<comment type="caution">
    <text evidence="3">The sequence shown here is derived from an EMBL/GenBank/DDBJ whole genome shotgun (WGS) entry which is preliminary data.</text>
</comment>
<dbReference type="InterPro" id="IPR013785">
    <property type="entry name" value="Aldolase_TIM"/>
</dbReference>
<dbReference type="PANTHER" id="PTHR35273">
    <property type="entry name" value="ALPHA-1,4 POLYGALACTOSAMINIDASE, PUTATIVE (AFU_ORTHOLOGUE AFUA_3G07890)-RELATED"/>
    <property type="match status" value="1"/>
</dbReference>
<evidence type="ECO:0000256" key="1">
    <source>
        <dbReference type="SAM" id="MobiDB-lite"/>
    </source>
</evidence>
<evidence type="ECO:0000313" key="4">
    <source>
        <dbReference type="Proteomes" id="UP000727993"/>
    </source>
</evidence>
<dbReference type="InterPro" id="IPR004352">
    <property type="entry name" value="GH114_TIM-barrel"/>
</dbReference>